<dbReference type="EMBL" id="AVOT02030689">
    <property type="protein sequence ID" value="MBW0523964.1"/>
    <property type="molecule type" value="Genomic_DNA"/>
</dbReference>
<protein>
    <submittedName>
        <fullName evidence="2">Uncharacterized protein</fullName>
    </submittedName>
</protein>
<feature type="region of interest" description="Disordered" evidence="1">
    <location>
        <begin position="82"/>
        <end position="106"/>
    </location>
</feature>
<feature type="compositionally biased region" description="Polar residues" evidence="1">
    <location>
        <begin position="92"/>
        <end position="106"/>
    </location>
</feature>
<evidence type="ECO:0000313" key="3">
    <source>
        <dbReference type="Proteomes" id="UP000765509"/>
    </source>
</evidence>
<evidence type="ECO:0000313" key="2">
    <source>
        <dbReference type="EMBL" id="MBW0523964.1"/>
    </source>
</evidence>
<reference evidence="2" key="1">
    <citation type="submission" date="2021-03" db="EMBL/GenBank/DDBJ databases">
        <title>Draft genome sequence of rust myrtle Austropuccinia psidii MF-1, a brazilian biotype.</title>
        <authorList>
            <person name="Quecine M.C."/>
            <person name="Pachon D.M.R."/>
            <person name="Bonatelli M.L."/>
            <person name="Correr F.H."/>
            <person name="Franceschini L.M."/>
            <person name="Leite T.F."/>
            <person name="Margarido G.R.A."/>
            <person name="Almeida C.A."/>
            <person name="Ferrarezi J.A."/>
            <person name="Labate C.A."/>
        </authorList>
    </citation>
    <scope>NUCLEOTIDE SEQUENCE</scope>
    <source>
        <strain evidence="2">MF-1</strain>
    </source>
</reference>
<comment type="caution">
    <text evidence="2">The sequence shown here is derived from an EMBL/GenBank/DDBJ whole genome shotgun (WGS) entry which is preliminary data.</text>
</comment>
<keyword evidence="3" id="KW-1185">Reference proteome</keyword>
<evidence type="ECO:0000256" key="1">
    <source>
        <dbReference type="SAM" id="MobiDB-lite"/>
    </source>
</evidence>
<sequence>MVLPSSLACSYWCMRRLLPHRLVISPLYHAYSHACVASASPPNPLRPLACLRAHTPLQMRLQHRSPIYALTNTYVSSLSTCDSKPEHKHDSQNTINQWYSHDTTKT</sequence>
<proteinExistence type="predicted"/>
<dbReference type="AlphaFoldDB" id="A0A9Q3EML3"/>
<accession>A0A9Q3EML3</accession>
<dbReference type="Proteomes" id="UP000765509">
    <property type="component" value="Unassembled WGS sequence"/>
</dbReference>
<name>A0A9Q3EML3_9BASI</name>
<organism evidence="2 3">
    <name type="scientific">Austropuccinia psidii MF-1</name>
    <dbReference type="NCBI Taxonomy" id="1389203"/>
    <lineage>
        <taxon>Eukaryota</taxon>
        <taxon>Fungi</taxon>
        <taxon>Dikarya</taxon>
        <taxon>Basidiomycota</taxon>
        <taxon>Pucciniomycotina</taxon>
        <taxon>Pucciniomycetes</taxon>
        <taxon>Pucciniales</taxon>
        <taxon>Sphaerophragmiaceae</taxon>
        <taxon>Austropuccinia</taxon>
    </lineage>
</organism>
<gene>
    <name evidence="2" type="ORF">O181_063679</name>
</gene>